<gene>
    <name evidence="8" type="ORF">H6A19_00735</name>
</gene>
<evidence type="ECO:0000256" key="1">
    <source>
        <dbReference type="ARBA" id="ARBA00022485"/>
    </source>
</evidence>
<keyword evidence="5" id="KW-0411">Iron-sulfur</keyword>
<comment type="caution">
    <text evidence="8">The sequence shown here is derived from an EMBL/GenBank/DDBJ whole genome shotgun (WGS) entry which is preliminary data.</text>
</comment>
<evidence type="ECO:0000256" key="3">
    <source>
        <dbReference type="ARBA" id="ARBA00022737"/>
    </source>
</evidence>
<dbReference type="RefSeq" id="WP_195514618.1">
    <property type="nucleotide sequence ID" value="NZ_JACJLL010000003.1"/>
</dbReference>
<dbReference type="Proteomes" id="UP000767334">
    <property type="component" value="Unassembled WGS sequence"/>
</dbReference>
<dbReference type="SUPFAM" id="SSF54862">
    <property type="entry name" value="4Fe-4S ferredoxins"/>
    <property type="match status" value="1"/>
</dbReference>
<sequence>MFKLPYFLEGISNIFKPVLTDEKPIDKVKGVENYRGKLSFDSDACIGCGICIRVCAGEAITKEIKPVEGGQEIKMNFDLTSCTFCGLCKDFCPKKAITLTDEVLMISENKEELNVGGSFIKKLPPKPSSKTKETIKQKEAMANKEEVKKK</sequence>
<evidence type="ECO:0000256" key="6">
    <source>
        <dbReference type="SAM" id="MobiDB-lite"/>
    </source>
</evidence>
<dbReference type="PROSITE" id="PS51379">
    <property type="entry name" value="4FE4S_FER_2"/>
    <property type="match status" value="2"/>
</dbReference>
<organism evidence="8 9">
    <name type="scientific">Clostridium saudiense</name>
    <dbReference type="NCBI Taxonomy" id="1414720"/>
    <lineage>
        <taxon>Bacteria</taxon>
        <taxon>Bacillati</taxon>
        <taxon>Bacillota</taxon>
        <taxon>Clostridia</taxon>
        <taxon>Eubacteriales</taxon>
        <taxon>Clostridiaceae</taxon>
        <taxon>Clostridium</taxon>
    </lineage>
</organism>
<evidence type="ECO:0000256" key="5">
    <source>
        <dbReference type="ARBA" id="ARBA00023014"/>
    </source>
</evidence>
<name>A0ABS2FBW6_9CLOT</name>
<keyword evidence="1" id="KW-0004">4Fe-4S</keyword>
<feature type="domain" description="4Fe-4S ferredoxin-type" evidence="7">
    <location>
        <begin position="36"/>
        <end position="65"/>
    </location>
</feature>
<dbReference type="InterPro" id="IPR017896">
    <property type="entry name" value="4Fe4S_Fe-S-bd"/>
</dbReference>
<keyword evidence="4" id="KW-0408">Iron</keyword>
<evidence type="ECO:0000313" key="8">
    <source>
        <dbReference type="EMBL" id="MBM6817874.1"/>
    </source>
</evidence>
<dbReference type="PANTHER" id="PTHR10849">
    <property type="entry name" value="NADH DEHYDROGENASE UBIQUINONE IRON-SULFUR PROTEIN 8, MITOCHONDRIAL"/>
    <property type="match status" value="1"/>
</dbReference>
<dbReference type="Gene3D" id="3.30.70.3270">
    <property type="match status" value="1"/>
</dbReference>
<feature type="region of interest" description="Disordered" evidence="6">
    <location>
        <begin position="124"/>
        <end position="150"/>
    </location>
</feature>
<reference evidence="8 9" key="1">
    <citation type="journal article" date="2021" name="Sci. Rep.">
        <title>The distribution of antibiotic resistance genes in chicken gut microbiota commensals.</title>
        <authorList>
            <person name="Juricova H."/>
            <person name="Matiasovicova J."/>
            <person name="Kubasova T."/>
            <person name="Cejkova D."/>
            <person name="Rychlik I."/>
        </authorList>
    </citation>
    <scope>NUCLEOTIDE SEQUENCE [LARGE SCALE GENOMIC DNA]</scope>
    <source>
        <strain evidence="8 9">An435</strain>
    </source>
</reference>
<dbReference type="EMBL" id="JACJLL010000003">
    <property type="protein sequence ID" value="MBM6817874.1"/>
    <property type="molecule type" value="Genomic_DNA"/>
</dbReference>
<dbReference type="PROSITE" id="PS00198">
    <property type="entry name" value="4FE4S_FER_1"/>
    <property type="match status" value="1"/>
</dbReference>
<evidence type="ECO:0000256" key="2">
    <source>
        <dbReference type="ARBA" id="ARBA00022723"/>
    </source>
</evidence>
<proteinExistence type="predicted"/>
<keyword evidence="3" id="KW-0677">Repeat</keyword>
<dbReference type="InterPro" id="IPR010226">
    <property type="entry name" value="NADH_quinone_OxRdtase_chainI"/>
</dbReference>
<evidence type="ECO:0000256" key="4">
    <source>
        <dbReference type="ARBA" id="ARBA00023004"/>
    </source>
</evidence>
<feature type="domain" description="4Fe-4S ferredoxin-type" evidence="7">
    <location>
        <begin position="73"/>
        <end position="102"/>
    </location>
</feature>
<keyword evidence="9" id="KW-1185">Reference proteome</keyword>
<protein>
    <submittedName>
        <fullName evidence="8">4Fe-4S binding protein</fullName>
    </submittedName>
</protein>
<feature type="compositionally biased region" description="Basic and acidic residues" evidence="6">
    <location>
        <begin position="130"/>
        <end position="150"/>
    </location>
</feature>
<evidence type="ECO:0000313" key="9">
    <source>
        <dbReference type="Proteomes" id="UP000767334"/>
    </source>
</evidence>
<dbReference type="InterPro" id="IPR017900">
    <property type="entry name" value="4Fe4S_Fe_S_CS"/>
</dbReference>
<dbReference type="PANTHER" id="PTHR10849:SF35">
    <property type="entry name" value="FORMATE HYDROGENLYASE SUBUNIT 6-RELATED"/>
    <property type="match status" value="1"/>
</dbReference>
<keyword evidence="2" id="KW-0479">Metal-binding</keyword>
<evidence type="ECO:0000259" key="7">
    <source>
        <dbReference type="PROSITE" id="PS51379"/>
    </source>
</evidence>
<accession>A0ABS2FBW6</accession>
<dbReference type="Pfam" id="PF12838">
    <property type="entry name" value="Fer4_7"/>
    <property type="match status" value="1"/>
</dbReference>